<sequence>MNNIDQEKTDVVSAILDNSDLLDAFADTLIIEEIKEDSLASISASLGRIQKLKFYLWKKAKEVMNMLSNKIQVLAVLTEYNLKNEEKKIALIKKD</sequence>
<accession>A0ABU5VWG5</accession>
<keyword evidence="2" id="KW-1185">Reference proteome</keyword>
<evidence type="ECO:0000313" key="2">
    <source>
        <dbReference type="Proteomes" id="UP001302274"/>
    </source>
</evidence>
<dbReference type="Proteomes" id="UP001302274">
    <property type="component" value="Unassembled WGS sequence"/>
</dbReference>
<dbReference type="RefSeq" id="WP_323577374.1">
    <property type="nucleotide sequence ID" value="NZ_JAYGJQ010000002.1"/>
</dbReference>
<reference evidence="1 2" key="1">
    <citation type="submission" date="2023-11" db="EMBL/GenBank/DDBJ databases">
        <title>A Novel Polar Bacteriovorax (B. antarcticus) Isolated from the Biocrust in Antarctica.</title>
        <authorList>
            <person name="Mun W."/>
            <person name="Choi S.Y."/>
            <person name="Mitchell R.J."/>
        </authorList>
    </citation>
    <scope>NUCLEOTIDE SEQUENCE [LARGE SCALE GENOMIC DNA]</scope>
    <source>
        <strain evidence="1 2">PP10</strain>
    </source>
</reference>
<dbReference type="EMBL" id="JAYGJQ010000002">
    <property type="protein sequence ID" value="MEA9357381.1"/>
    <property type="molecule type" value="Genomic_DNA"/>
</dbReference>
<evidence type="ECO:0000313" key="1">
    <source>
        <dbReference type="EMBL" id="MEA9357381.1"/>
    </source>
</evidence>
<organism evidence="1 2">
    <name type="scientific">Bacteriovorax antarcticus</name>
    <dbReference type="NCBI Taxonomy" id="3088717"/>
    <lineage>
        <taxon>Bacteria</taxon>
        <taxon>Pseudomonadati</taxon>
        <taxon>Bdellovibrionota</taxon>
        <taxon>Bacteriovoracia</taxon>
        <taxon>Bacteriovoracales</taxon>
        <taxon>Bacteriovoracaceae</taxon>
        <taxon>Bacteriovorax</taxon>
    </lineage>
</organism>
<comment type="caution">
    <text evidence="1">The sequence shown here is derived from an EMBL/GenBank/DDBJ whole genome shotgun (WGS) entry which is preliminary data.</text>
</comment>
<gene>
    <name evidence="1" type="ORF">SHI21_14235</name>
</gene>
<protein>
    <submittedName>
        <fullName evidence="1">Uncharacterized protein</fullName>
    </submittedName>
</protein>
<name>A0ABU5VWG5_9BACT</name>
<proteinExistence type="predicted"/>